<dbReference type="Pfam" id="PF02353">
    <property type="entry name" value="CMAS"/>
    <property type="match status" value="2"/>
</dbReference>
<dbReference type="Gene3D" id="3.40.50.150">
    <property type="entry name" value="Vaccinia Virus protein VP39"/>
    <property type="match status" value="1"/>
</dbReference>
<accession>A0A9W8IWZ8</accession>
<sequence>MTYSCAIFPDLDGDLNPTYRTKGSLKDRIPNRPLTRPYQLPSPPSSESFNSTSSSNSTPSIPLIPLENSSSNVNEALIAKLTTSEDLLRRDENSSTSTLEIPTDSNEVDTEEDPSSDELHDAQLRKLDYIIAKLKISSNKPTRVLEIGSGWGSMAIRIAERYPLATIDTLTLSVQQQELARERIRSHSAVQRQGGDLIRTNGQSSPPESGMEERIRVHLMDYRAMPPDWKGAFDRVVSVEMIEAVGKEFLEEYWRVVDWAMKEKEAVGVVQVITIPEAIFPGGLLPTLTLLLQSLTAGSNGRLVVDSVSNIGPHYSRTLREWRRQFVGKFESVIRPALVKEYPEVMGGQDADANKEIEVFKRKWIYYYCYCEVGFTTRTLGDHIIAFAREGYEDYGCSIFH</sequence>
<proteinExistence type="predicted"/>
<organism evidence="2 3">
    <name type="scientific">Candolleomyces eurysporus</name>
    <dbReference type="NCBI Taxonomy" id="2828524"/>
    <lineage>
        <taxon>Eukaryota</taxon>
        <taxon>Fungi</taxon>
        <taxon>Dikarya</taxon>
        <taxon>Basidiomycota</taxon>
        <taxon>Agaricomycotina</taxon>
        <taxon>Agaricomycetes</taxon>
        <taxon>Agaricomycetidae</taxon>
        <taxon>Agaricales</taxon>
        <taxon>Agaricineae</taxon>
        <taxon>Psathyrellaceae</taxon>
        <taxon>Candolleomyces</taxon>
    </lineage>
</organism>
<feature type="non-terminal residue" evidence="2">
    <location>
        <position position="401"/>
    </location>
</feature>
<feature type="compositionally biased region" description="Polar residues" evidence="1">
    <location>
        <begin position="94"/>
        <end position="105"/>
    </location>
</feature>
<feature type="region of interest" description="Disordered" evidence="1">
    <location>
        <begin position="19"/>
        <end position="67"/>
    </location>
</feature>
<dbReference type="InterPro" id="IPR050723">
    <property type="entry name" value="CFA/CMAS"/>
</dbReference>
<comment type="caution">
    <text evidence="2">The sequence shown here is derived from an EMBL/GenBank/DDBJ whole genome shotgun (WGS) entry which is preliminary data.</text>
</comment>
<reference evidence="2" key="1">
    <citation type="submission" date="2022-06" db="EMBL/GenBank/DDBJ databases">
        <title>Genome Sequence of Candolleomyces eurysporus.</title>
        <authorList>
            <person name="Buettner E."/>
        </authorList>
    </citation>
    <scope>NUCLEOTIDE SEQUENCE</scope>
    <source>
        <strain evidence="2">VTCC 930004</strain>
    </source>
</reference>
<dbReference type="SUPFAM" id="SSF53335">
    <property type="entry name" value="S-adenosyl-L-methionine-dependent methyltransferases"/>
    <property type="match status" value="1"/>
</dbReference>
<gene>
    <name evidence="2" type="ORF">H1R20_g12632</name>
</gene>
<evidence type="ECO:0000256" key="1">
    <source>
        <dbReference type="SAM" id="MobiDB-lite"/>
    </source>
</evidence>
<keyword evidence="3" id="KW-1185">Reference proteome</keyword>
<evidence type="ECO:0008006" key="4">
    <source>
        <dbReference type="Google" id="ProtNLM"/>
    </source>
</evidence>
<dbReference type="InterPro" id="IPR029063">
    <property type="entry name" value="SAM-dependent_MTases_sf"/>
</dbReference>
<evidence type="ECO:0000313" key="2">
    <source>
        <dbReference type="EMBL" id="KAJ2924451.1"/>
    </source>
</evidence>
<feature type="compositionally biased region" description="Low complexity" evidence="1">
    <location>
        <begin position="45"/>
        <end position="65"/>
    </location>
</feature>
<protein>
    <recommendedName>
        <fullName evidence="4">S-adenosyl-L-methionine-dependent methyltransferase</fullName>
    </recommendedName>
</protein>
<dbReference type="PANTHER" id="PTHR43667">
    <property type="entry name" value="CYCLOPROPANE-FATTY-ACYL-PHOSPHOLIPID SYNTHASE"/>
    <property type="match status" value="1"/>
</dbReference>
<evidence type="ECO:0000313" key="3">
    <source>
        <dbReference type="Proteomes" id="UP001140091"/>
    </source>
</evidence>
<dbReference type="OrthoDB" id="8300214at2759"/>
<dbReference type="PANTHER" id="PTHR43667:SF2">
    <property type="entry name" value="FATTY ACID C-METHYL TRANSFERASE"/>
    <property type="match status" value="1"/>
</dbReference>
<feature type="compositionally biased region" description="Acidic residues" evidence="1">
    <location>
        <begin position="106"/>
        <end position="116"/>
    </location>
</feature>
<dbReference type="AlphaFoldDB" id="A0A9W8IWZ8"/>
<dbReference type="EMBL" id="JANBPK010001220">
    <property type="protein sequence ID" value="KAJ2924451.1"/>
    <property type="molecule type" value="Genomic_DNA"/>
</dbReference>
<feature type="region of interest" description="Disordered" evidence="1">
    <location>
        <begin position="88"/>
        <end position="118"/>
    </location>
</feature>
<dbReference type="Proteomes" id="UP001140091">
    <property type="component" value="Unassembled WGS sequence"/>
</dbReference>
<name>A0A9W8IWZ8_9AGAR</name>